<evidence type="ECO:0000313" key="8">
    <source>
        <dbReference type="EMBL" id="CAH1104665.1"/>
    </source>
</evidence>
<keyword evidence="9" id="KW-1185">Reference proteome</keyword>
<dbReference type="EMBL" id="OV651829">
    <property type="protein sequence ID" value="CAH1104665.1"/>
    <property type="molecule type" value="Genomic_DNA"/>
</dbReference>
<comment type="cofactor">
    <cofactor evidence="6">
        <name>Zn(2+)</name>
        <dbReference type="ChEBI" id="CHEBI:29105"/>
    </cofactor>
    <text evidence="6">Binds 1 zinc ion per subunit.</text>
</comment>
<dbReference type="Pfam" id="PF01641">
    <property type="entry name" value="SelR"/>
    <property type="match status" value="1"/>
</dbReference>
<dbReference type="GO" id="GO:0046872">
    <property type="term" value="F:metal ion binding"/>
    <property type="evidence" value="ECO:0007669"/>
    <property type="project" value="UniProtKB-KW"/>
</dbReference>
<evidence type="ECO:0000256" key="2">
    <source>
        <dbReference type="ARBA" id="ARBA00022723"/>
    </source>
</evidence>
<dbReference type="InterPro" id="IPR028427">
    <property type="entry name" value="Met_Sox_Rdtase_MsrB"/>
</dbReference>
<organism evidence="8 9">
    <name type="scientific">Psylliodes chrysocephalus</name>
    <dbReference type="NCBI Taxonomy" id="3402493"/>
    <lineage>
        <taxon>Eukaryota</taxon>
        <taxon>Metazoa</taxon>
        <taxon>Ecdysozoa</taxon>
        <taxon>Arthropoda</taxon>
        <taxon>Hexapoda</taxon>
        <taxon>Insecta</taxon>
        <taxon>Pterygota</taxon>
        <taxon>Neoptera</taxon>
        <taxon>Endopterygota</taxon>
        <taxon>Coleoptera</taxon>
        <taxon>Polyphaga</taxon>
        <taxon>Cucujiformia</taxon>
        <taxon>Chrysomeloidea</taxon>
        <taxon>Chrysomelidae</taxon>
        <taxon>Galerucinae</taxon>
        <taxon>Alticini</taxon>
        <taxon>Psylliodes</taxon>
    </lineage>
</organism>
<evidence type="ECO:0000259" key="7">
    <source>
        <dbReference type="PROSITE" id="PS51790"/>
    </source>
</evidence>
<keyword evidence="4 6" id="KW-0560">Oxidoreductase</keyword>
<dbReference type="GO" id="GO:0030091">
    <property type="term" value="P:protein repair"/>
    <property type="evidence" value="ECO:0007669"/>
    <property type="project" value="InterPro"/>
</dbReference>
<evidence type="ECO:0000256" key="4">
    <source>
        <dbReference type="ARBA" id="ARBA00023002"/>
    </source>
</evidence>
<protein>
    <recommendedName>
        <fullName evidence="6">Peptide-methionine (R)-S-oxide reductase</fullName>
        <ecNumber evidence="6">1.8.4.12</ecNumber>
    </recommendedName>
</protein>
<dbReference type="PANTHER" id="PTHR10173:SF52">
    <property type="entry name" value="METHIONINE-R-SULFOXIDE REDUCTASE B1"/>
    <property type="match status" value="1"/>
</dbReference>
<dbReference type="PROSITE" id="PS51790">
    <property type="entry name" value="MSRB"/>
    <property type="match status" value="1"/>
</dbReference>
<name>A0A9P0CRQ8_9CUCU</name>
<accession>A0A9P0CRQ8</accession>
<dbReference type="FunFam" id="2.170.150.20:FF:000001">
    <property type="entry name" value="Peptide methionine sulfoxide reductase MsrB"/>
    <property type="match status" value="1"/>
</dbReference>
<proteinExistence type="inferred from homology"/>
<dbReference type="OrthoDB" id="306218at2759"/>
<dbReference type="PANTHER" id="PTHR10173">
    <property type="entry name" value="METHIONINE SULFOXIDE REDUCTASE"/>
    <property type="match status" value="1"/>
</dbReference>
<dbReference type="HAMAP" id="MF_01400">
    <property type="entry name" value="MsrB"/>
    <property type="match status" value="1"/>
</dbReference>
<dbReference type="GO" id="GO:0006979">
    <property type="term" value="P:response to oxidative stress"/>
    <property type="evidence" value="ECO:0007669"/>
    <property type="project" value="InterPro"/>
</dbReference>
<evidence type="ECO:0000256" key="6">
    <source>
        <dbReference type="RuleBase" id="RU365044"/>
    </source>
</evidence>
<keyword evidence="3 6" id="KW-0862">Zinc</keyword>
<comment type="function">
    <text evidence="6">Methionine-sulfoxide reductase that specifically reduces methionine (R)-sulfoxide back to methionine. While in many cases methionine oxidation is the result of random oxidation following oxidative stress, methionine oxidation is also a post-translational modification that takes place on specific residues.</text>
</comment>
<dbReference type="InterPro" id="IPR002579">
    <property type="entry name" value="Met_Sox_Rdtase_MsrB_dom"/>
</dbReference>
<dbReference type="GO" id="GO:0005737">
    <property type="term" value="C:cytoplasm"/>
    <property type="evidence" value="ECO:0007669"/>
    <property type="project" value="TreeGrafter"/>
</dbReference>
<dbReference type="AlphaFoldDB" id="A0A9P0CRQ8"/>
<feature type="domain" description="MsrB" evidence="7">
    <location>
        <begin position="45"/>
        <end position="167"/>
    </location>
</feature>
<reference evidence="8" key="1">
    <citation type="submission" date="2022-01" db="EMBL/GenBank/DDBJ databases">
        <authorList>
            <person name="King R."/>
        </authorList>
    </citation>
    <scope>NUCLEOTIDE SEQUENCE</scope>
</reference>
<evidence type="ECO:0000256" key="1">
    <source>
        <dbReference type="ARBA" id="ARBA00007174"/>
    </source>
</evidence>
<keyword evidence="2 6" id="KW-0479">Metal-binding</keyword>
<dbReference type="SUPFAM" id="SSF51316">
    <property type="entry name" value="Mss4-like"/>
    <property type="match status" value="1"/>
</dbReference>
<dbReference type="NCBIfam" id="TIGR00357">
    <property type="entry name" value="peptide-methionine (R)-S-oxide reductase MsrB"/>
    <property type="match status" value="1"/>
</dbReference>
<gene>
    <name evidence="8" type="ORF">PSYICH_LOCUS5524</name>
</gene>
<comment type="catalytic activity">
    <reaction evidence="5 6">
        <text>L-methionyl-[protein] + [thioredoxin]-disulfide + H2O = L-methionyl-(R)-S-oxide-[protein] + [thioredoxin]-dithiol</text>
        <dbReference type="Rhea" id="RHEA:24164"/>
        <dbReference type="Rhea" id="RHEA-COMP:10698"/>
        <dbReference type="Rhea" id="RHEA-COMP:10700"/>
        <dbReference type="Rhea" id="RHEA-COMP:12313"/>
        <dbReference type="Rhea" id="RHEA-COMP:12314"/>
        <dbReference type="ChEBI" id="CHEBI:15377"/>
        <dbReference type="ChEBI" id="CHEBI:16044"/>
        <dbReference type="ChEBI" id="CHEBI:29950"/>
        <dbReference type="ChEBI" id="CHEBI:45764"/>
        <dbReference type="ChEBI" id="CHEBI:50058"/>
        <dbReference type="EC" id="1.8.4.12"/>
    </reaction>
</comment>
<sequence>MNVMIKLLLRNIQKNRSNCLNLINHNKLNIHIGAINMAKEVKIDKEELKKRLTPLQYHVTQEKGTERPFSGCYNKMHDKGLYVCIVCEQPLFSSDTKYDSSCGWPAFNDVLDQGKVKLSPDTSGGRIRTEVTCSTCGSHLGHVFGDGPPPTKKRFCINSASLSFIPKDQKAGDS</sequence>
<evidence type="ECO:0000313" key="9">
    <source>
        <dbReference type="Proteomes" id="UP001153636"/>
    </source>
</evidence>
<comment type="similarity">
    <text evidence="1 6">Belongs to the MsrB Met sulfoxide reductase family.</text>
</comment>
<dbReference type="GO" id="GO:0033743">
    <property type="term" value="F:peptide-methionine (R)-S-oxide reductase activity"/>
    <property type="evidence" value="ECO:0007669"/>
    <property type="project" value="UniProtKB-EC"/>
</dbReference>
<evidence type="ECO:0000256" key="5">
    <source>
        <dbReference type="ARBA" id="ARBA00048488"/>
    </source>
</evidence>
<dbReference type="InterPro" id="IPR011057">
    <property type="entry name" value="Mss4-like_sf"/>
</dbReference>
<dbReference type="Proteomes" id="UP001153636">
    <property type="component" value="Chromosome 17"/>
</dbReference>
<dbReference type="EC" id="1.8.4.12" evidence="6"/>
<dbReference type="Gene3D" id="2.170.150.20">
    <property type="entry name" value="Peptide methionine sulfoxide reductase"/>
    <property type="match status" value="1"/>
</dbReference>
<evidence type="ECO:0000256" key="3">
    <source>
        <dbReference type="ARBA" id="ARBA00022833"/>
    </source>
</evidence>